<protein>
    <recommendedName>
        <fullName evidence="5">Sterol 3-beta-glucosyltransferase</fullName>
        <ecNumber evidence="4">2.4.1.173</ecNumber>
    </recommendedName>
    <alternativeName>
        <fullName evidence="17">Autophagy-related protein 26</fullName>
    </alternativeName>
</protein>
<feature type="region of interest" description="Disordered" evidence="20">
    <location>
        <begin position="560"/>
        <end position="580"/>
    </location>
</feature>
<dbReference type="GO" id="GO:0005975">
    <property type="term" value="P:carbohydrate metabolic process"/>
    <property type="evidence" value="ECO:0007669"/>
    <property type="project" value="InterPro"/>
</dbReference>
<keyword evidence="13" id="KW-0443">Lipid metabolism</keyword>
<evidence type="ECO:0000256" key="17">
    <source>
        <dbReference type="ARBA" id="ARBA00029843"/>
    </source>
</evidence>
<keyword evidence="10" id="KW-0677">Repeat</keyword>
<evidence type="ECO:0000256" key="14">
    <source>
        <dbReference type="ARBA" id="ARBA00023136"/>
    </source>
</evidence>
<evidence type="ECO:0000256" key="2">
    <source>
        <dbReference type="ARBA" id="ARBA00004496"/>
    </source>
</evidence>
<gene>
    <name evidence="22" type="ORF">DAKH74_032740</name>
</gene>
<evidence type="ECO:0000256" key="4">
    <source>
        <dbReference type="ARBA" id="ARBA00012650"/>
    </source>
</evidence>
<evidence type="ECO:0000256" key="5">
    <source>
        <dbReference type="ARBA" id="ARBA00017894"/>
    </source>
</evidence>
<evidence type="ECO:0000256" key="7">
    <source>
        <dbReference type="ARBA" id="ARBA00022516"/>
    </source>
</evidence>
<dbReference type="CDD" id="cd13216">
    <property type="entry name" value="PH-GRAM2_AGT26"/>
    <property type="match status" value="1"/>
</dbReference>
<dbReference type="PANTHER" id="PTHR48050:SF25">
    <property type="entry name" value="STEROL 3-BETA-GLUCOSYLTRANSFERASE"/>
    <property type="match status" value="1"/>
</dbReference>
<comment type="similarity">
    <text evidence="3">Belongs to the glycosyltransferase 28 family.</text>
</comment>
<evidence type="ECO:0000256" key="12">
    <source>
        <dbReference type="ARBA" id="ARBA00023011"/>
    </source>
</evidence>
<evidence type="ECO:0000256" key="18">
    <source>
        <dbReference type="ARBA" id="ARBA00047886"/>
    </source>
</evidence>
<comment type="caution">
    <text evidence="22">The sequence shown here is derived from an EMBL/GenBank/DDBJ whole genome shotgun (WGS) entry which is preliminary data.</text>
</comment>
<evidence type="ECO:0000256" key="3">
    <source>
        <dbReference type="ARBA" id="ARBA00006962"/>
    </source>
</evidence>
<dbReference type="EMBL" id="BTGD01000010">
    <property type="protein sequence ID" value="GMM56658.1"/>
    <property type="molecule type" value="Genomic_DNA"/>
</dbReference>
<sequence>MSFCQKEGNSPVAPEKSSKGRTPEGSLVSSGKSIGSYAVSTVSKPLSLTQKGLTRSVSTFRNIPGNGIVSSSADLVGSVLRDAVPMVIKRSVSGSSGDESMDDDDIVKSKYMMRSIAGLLGTASAYAGMESAQVINDITEQVSRDISSVKSELPSGHSHEHPPGRPLAERTPTLFEISVEPNTHLSKRDGDGTEVPPPDQASVKRAIEDTIMAEEASKYSIFKQLREKFRLTDEDIMVYDSTAWLLRDVLIQGYCFITLHHFLFFAYLPKADGKIQMTGNINLRSSIRGVSRYWAVLKDNLLSLYSSVTNVYFPLETIDLNEVTKLEMVAKDDDPKSFTNTFKVSTKDRTYVFVADSSMSARAWYNTIKRQQFASKNSGKNYISLKIPLRNILELDDEEIINQSVTLVVRATESQSSYTIDDYIFMFLDSSGSLIKEKLVNQLHELVKNGEAISYSESRHSTISDLASIDAQLAGTEVIDGEPTQQSPTPNSPNIAITKSPSPSIESDLAEPVKFPSSEKKGSTLLRPIAKINRLRSKSGDWIQHTRPVSFLLNRSRDDSNVEESVVMDEDEKLPTTEHTDDPKLIRSVTSEDIEKNVPQEGEDSSHNWTPRPIKNLTDMWKAKAQHYENGQVTFADTEGKTANYIHGKNATDAAKRFRNHFKFEENEQLISTYYGYLTKNIPVYGKFYLSSTNVCFRSLIPGSNTTMILPIANIDTCYKQKSFRFSYFGLVIVVRGHEELFLEFYTGDARNDMETLLLKMIADIADATTSTSAVTKNDAIVSTDAFIENNTNTAKLKFFEDKISAGGFNVPLLFDQNPNVTVNIKPNRNYKIGLITIGSRGDVQPYIALGQGLIKEGHTVTIITHAEFKDFVEENGIKFKSIAGNPAELMALMVEHESMSIGMLREASKKFGGWIKELLSTSWDACKDQNFDIIIESPSCIAGIHIAEALRVAYFRAFTMPWTRTRAYPHAFVVPDKKRGGNYNYMSYVLFENVYWRGTSAAINKWRVDSLGLGKTSLEQLQQNKVPFLYNVSPTIFPPSVDFNEWVKVTGYWFLDQKSNYSPPQELVSFINKSRENKKKLVYIGFGSIVVSNASEMTQCIVDAVKKADVYCILNKGWSERLGDKSAKTIDIELPECIFNAGNVPHDWLFPQLDGAVHHGGSGTTGATLRAGLPTIIRPFFGDQFFYANRVEEIGVGVALRKFNSKALTNALVEITTKDRYKERALLIKKRINKENGVKTAINCIYGELEYARSLIYAKNPSGSSHKEAENTQAALEDDDNIQDIPQKAYNVVPISPSTVEDPWVLL</sequence>
<dbReference type="Pfam" id="PF06722">
    <property type="entry name" value="EryCIII-like_C"/>
    <property type="match status" value="1"/>
</dbReference>
<dbReference type="CDD" id="cd13215">
    <property type="entry name" value="PH-GRAM1_AGT26"/>
    <property type="match status" value="1"/>
</dbReference>
<dbReference type="InterPro" id="IPR002213">
    <property type="entry name" value="UDP_glucos_trans"/>
</dbReference>
<dbReference type="Pfam" id="PF00169">
    <property type="entry name" value="PH"/>
    <property type="match status" value="1"/>
</dbReference>
<dbReference type="FunFam" id="2.30.29.30:FF:000391">
    <property type="entry name" value="Sterol 3-beta-glucosyltransferase"/>
    <property type="match status" value="1"/>
</dbReference>
<keyword evidence="6" id="KW-0963">Cytoplasm</keyword>
<dbReference type="InterPro" id="IPR004276">
    <property type="entry name" value="GlycoTrans_28_N"/>
</dbReference>
<comment type="subcellular location">
    <subcellularLocation>
        <location evidence="2">Cytoplasm</location>
    </subcellularLocation>
    <subcellularLocation>
        <location evidence="1">Membrane</location>
        <topology evidence="1">Peripheral membrane protein</topology>
    </subcellularLocation>
</comment>
<dbReference type="FunFam" id="3.40.50.2000:FF:000029">
    <property type="entry name" value="Sterol 3-beta-glucosyltransferase"/>
    <property type="match status" value="1"/>
</dbReference>
<dbReference type="FunFam" id="2.30.29.30:FF:000303">
    <property type="entry name" value="Sterol 3-beta-glucosyltransferase"/>
    <property type="match status" value="1"/>
</dbReference>
<dbReference type="CDD" id="cd03784">
    <property type="entry name" value="GT1_Gtf-like"/>
    <property type="match status" value="1"/>
</dbReference>
<dbReference type="InterPro" id="IPR050426">
    <property type="entry name" value="Glycosyltransferase_28"/>
</dbReference>
<name>A0AAV5RYX1_MAUHU</name>
<dbReference type="PANTHER" id="PTHR48050">
    <property type="entry name" value="STEROL 3-BETA-GLUCOSYLTRANSFERASE"/>
    <property type="match status" value="1"/>
</dbReference>
<evidence type="ECO:0000256" key="11">
    <source>
        <dbReference type="ARBA" id="ARBA00022955"/>
    </source>
</evidence>
<keyword evidence="8" id="KW-0328">Glycosyltransferase</keyword>
<dbReference type="GO" id="GO:0016020">
    <property type="term" value="C:membrane"/>
    <property type="evidence" value="ECO:0007669"/>
    <property type="project" value="UniProtKB-SubCell"/>
</dbReference>
<dbReference type="Pfam" id="PF03033">
    <property type="entry name" value="Glyco_transf_28"/>
    <property type="match status" value="1"/>
</dbReference>
<dbReference type="SMART" id="SM00233">
    <property type="entry name" value="PH"/>
    <property type="match status" value="1"/>
</dbReference>
<dbReference type="Proteomes" id="UP001377567">
    <property type="component" value="Unassembled WGS sequence"/>
</dbReference>
<evidence type="ECO:0000256" key="15">
    <source>
        <dbReference type="ARBA" id="ARBA00023166"/>
    </source>
</evidence>
<feature type="compositionally biased region" description="Polar residues" evidence="20">
    <location>
        <begin position="483"/>
        <end position="505"/>
    </location>
</feature>
<keyword evidence="11" id="KW-0752">Steroid biosynthesis</keyword>
<keyword evidence="14" id="KW-0472">Membrane</keyword>
<evidence type="ECO:0000256" key="1">
    <source>
        <dbReference type="ARBA" id="ARBA00004170"/>
    </source>
</evidence>
<reference evidence="22 23" key="1">
    <citation type="journal article" date="2023" name="Elife">
        <title>Identification of key yeast species and microbe-microbe interactions impacting larval growth of Drosophila in the wild.</title>
        <authorList>
            <person name="Mure A."/>
            <person name="Sugiura Y."/>
            <person name="Maeda R."/>
            <person name="Honda K."/>
            <person name="Sakurai N."/>
            <person name="Takahashi Y."/>
            <person name="Watada M."/>
            <person name="Katoh T."/>
            <person name="Gotoh A."/>
            <person name="Gotoh Y."/>
            <person name="Taniguchi I."/>
            <person name="Nakamura K."/>
            <person name="Hayashi T."/>
            <person name="Katayama T."/>
            <person name="Uemura T."/>
            <person name="Hattori Y."/>
        </authorList>
    </citation>
    <scope>NUCLEOTIDE SEQUENCE [LARGE SCALE GENOMIC DNA]</scope>
    <source>
        <strain evidence="22 23">KH-74</strain>
    </source>
</reference>
<keyword evidence="9" id="KW-0808">Transferase</keyword>
<dbReference type="GO" id="GO:0005737">
    <property type="term" value="C:cytoplasm"/>
    <property type="evidence" value="ECO:0007669"/>
    <property type="project" value="UniProtKB-SubCell"/>
</dbReference>
<proteinExistence type="inferred from homology"/>
<feature type="region of interest" description="Disordered" evidence="20">
    <location>
        <begin position="480"/>
        <end position="509"/>
    </location>
</feature>
<dbReference type="EC" id="2.4.1.173" evidence="4"/>
<dbReference type="InterPro" id="IPR048065">
    <property type="entry name" value="ATG26_PH_GRAM2"/>
</dbReference>
<evidence type="ECO:0000256" key="16">
    <source>
        <dbReference type="ARBA" id="ARBA00023221"/>
    </source>
</evidence>
<comment type="catalytic activity">
    <reaction evidence="18">
        <text>ergosterol + UDP-alpha-D-glucose = ergosteryl 3-beta-D-glucoside + UDP + H(+)</text>
        <dbReference type="Rhea" id="RHEA:61836"/>
        <dbReference type="ChEBI" id="CHEBI:15378"/>
        <dbReference type="ChEBI" id="CHEBI:16933"/>
        <dbReference type="ChEBI" id="CHEBI:52973"/>
        <dbReference type="ChEBI" id="CHEBI:58223"/>
        <dbReference type="ChEBI" id="CHEBI:58885"/>
    </reaction>
    <physiologicalReaction direction="left-to-right" evidence="18">
        <dbReference type="Rhea" id="RHEA:61837"/>
    </physiologicalReaction>
</comment>
<keyword evidence="12" id="KW-0756">Sterol biosynthesis</keyword>
<feature type="region of interest" description="Disordered" evidence="20">
    <location>
        <begin position="1"/>
        <end position="32"/>
    </location>
</feature>
<evidence type="ECO:0000256" key="19">
    <source>
        <dbReference type="ARBA" id="ARBA00049453"/>
    </source>
</evidence>
<dbReference type="Pfam" id="PF02893">
    <property type="entry name" value="GRAM"/>
    <property type="match status" value="1"/>
</dbReference>
<feature type="domain" description="PH" evidence="21">
    <location>
        <begin position="274"/>
        <end position="373"/>
    </location>
</feature>
<keyword evidence="7" id="KW-0444">Lipid biosynthesis</keyword>
<dbReference type="FunFam" id="3.40.50.2000:FF:000009">
    <property type="entry name" value="Sterol 3-beta-glucosyltransferase UGT80A2"/>
    <property type="match status" value="1"/>
</dbReference>
<feature type="region of interest" description="Disordered" evidence="20">
    <location>
        <begin position="146"/>
        <end position="169"/>
    </location>
</feature>
<comment type="catalytic activity">
    <reaction evidence="19">
        <text>a sterol + UDP-alpha-D-glucose = a sterol 3-beta-D-glucoside + UDP + H(+)</text>
        <dbReference type="Rhea" id="RHEA:22724"/>
        <dbReference type="ChEBI" id="CHEBI:15378"/>
        <dbReference type="ChEBI" id="CHEBI:15889"/>
        <dbReference type="ChEBI" id="CHEBI:37424"/>
        <dbReference type="ChEBI" id="CHEBI:58223"/>
        <dbReference type="ChEBI" id="CHEBI:58885"/>
        <dbReference type="EC" id="2.4.1.173"/>
    </reaction>
    <physiologicalReaction direction="left-to-right" evidence="19">
        <dbReference type="Rhea" id="RHEA:22725"/>
    </physiologicalReaction>
</comment>
<dbReference type="Gene3D" id="2.30.29.30">
    <property type="entry name" value="Pleckstrin-homology domain (PH domain)/Phosphotyrosine-binding domain (PTB)"/>
    <property type="match status" value="2"/>
</dbReference>
<evidence type="ECO:0000256" key="9">
    <source>
        <dbReference type="ARBA" id="ARBA00022679"/>
    </source>
</evidence>
<dbReference type="InterPro" id="IPR010610">
    <property type="entry name" value="EryCIII-like_C"/>
</dbReference>
<evidence type="ECO:0000256" key="8">
    <source>
        <dbReference type="ARBA" id="ARBA00022676"/>
    </source>
</evidence>
<dbReference type="Gene3D" id="3.40.50.2000">
    <property type="entry name" value="Glycogen Phosphorylase B"/>
    <property type="match status" value="2"/>
</dbReference>
<keyword evidence="15" id="KW-1207">Sterol metabolism</keyword>
<dbReference type="SMART" id="SM00568">
    <property type="entry name" value="GRAM"/>
    <property type="match status" value="2"/>
</dbReference>
<dbReference type="SUPFAM" id="SSF53756">
    <property type="entry name" value="UDP-Glycosyltransferase/glycogen phosphorylase"/>
    <property type="match status" value="1"/>
</dbReference>
<evidence type="ECO:0000313" key="22">
    <source>
        <dbReference type="EMBL" id="GMM56658.1"/>
    </source>
</evidence>
<evidence type="ECO:0000256" key="20">
    <source>
        <dbReference type="SAM" id="MobiDB-lite"/>
    </source>
</evidence>
<dbReference type="InterPro" id="IPR048066">
    <property type="entry name" value="ATG26_PH_GRAM1"/>
</dbReference>
<organism evidence="22 23">
    <name type="scientific">Maudiozyma humilis</name>
    <name type="common">Sour dough yeast</name>
    <name type="synonym">Kazachstania humilis</name>
    <dbReference type="NCBI Taxonomy" id="51915"/>
    <lineage>
        <taxon>Eukaryota</taxon>
        <taxon>Fungi</taxon>
        <taxon>Dikarya</taxon>
        <taxon>Ascomycota</taxon>
        <taxon>Saccharomycotina</taxon>
        <taxon>Saccharomycetes</taxon>
        <taxon>Saccharomycetales</taxon>
        <taxon>Saccharomycetaceae</taxon>
        <taxon>Maudiozyma</taxon>
    </lineage>
</organism>
<dbReference type="InterPro" id="IPR004182">
    <property type="entry name" value="GRAM"/>
</dbReference>
<dbReference type="GO" id="GO:0016126">
    <property type="term" value="P:sterol biosynthetic process"/>
    <property type="evidence" value="ECO:0007669"/>
    <property type="project" value="UniProtKB-KW"/>
</dbReference>
<dbReference type="SUPFAM" id="SSF50729">
    <property type="entry name" value="PH domain-like"/>
    <property type="match status" value="1"/>
</dbReference>
<keyword evidence="16" id="KW-0753">Steroid metabolism</keyword>
<evidence type="ECO:0000313" key="23">
    <source>
        <dbReference type="Proteomes" id="UP001377567"/>
    </source>
</evidence>
<dbReference type="GO" id="GO:0016906">
    <property type="term" value="F:sterol 3-beta-glucosyltransferase activity"/>
    <property type="evidence" value="ECO:0007669"/>
    <property type="project" value="UniProtKB-EC"/>
</dbReference>
<dbReference type="InterPro" id="IPR011993">
    <property type="entry name" value="PH-like_dom_sf"/>
</dbReference>
<evidence type="ECO:0000256" key="13">
    <source>
        <dbReference type="ARBA" id="ARBA00023098"/>
    </source>
</evidence>
<dbReference type="PROSITE" id="PS50003">
    <property type="entry name" value="PH_DOMAIN"/>
    <property type="match status" value="1"/>
</dbReference>
<keyword evidence="23" id="KW-1185">Reference proteome</keyword>
<evidence type="ECO:0000259" key="21">
    <source>
        <dbReference type="PROSITE" id="PS50003"/>
    </source>
</evidence>
<accession>A0AAV5RYX1</accession>
<evidence type="ECO:0000256" key="10">
    <source>
        <dbReference type="ARBA" id="ARBA00022737"/>
    </source>
</evidence>
<dbReference type="InterPro" id="IPR001849">
    <property type="entry name" value="PH_domain"/>
</dbReference>
<evidence type="ECO:0000256" key="6">
    <source>
        <dbReference type="ARBA" id="ARBA00022490"/>
    </source>
</evidence>